<organism evidence="3 4">
    <name type="scientific">Candidatus Southlakia epibionticum</name>
    <dbReference type="NCBI Taxonomy" id="3043284"/>
    <lineage>
        <taxon>Bacteria</taxon>
        <taxon>Candidatus Saccharimonadota</taxon>
        <taxon>Candidatus Saccharimonadia</taxon>
        <taxon>Candidatus Saccharimonadales</taxon>
        <taxon>Candidatus Saccharimonadaceae</taxon>
        <taxon>Candidatus Southlakia</taxon>
    </lineage>
</organism>
<feature type="compositionally biased region" description="Basic and acidic residues" evidence="1">
    <location>
        <begin position="306"/>
        <end position="318"/>
    </location>
</feature>
<gene>
    <name evidence="3" type="ORF">SEML1_0007</name>
</gene>
<evidence type="ECO:0000256" key="1">
    <source>
        <dbReference type="SAM" id="MobiDB-lite"/>
    </source>
</evidence>
<feature type="transmembrane region" description="Helical" evidence="2">
    <location>
        <begin position="143"/>
        <end position="163"/>
    </location>
</feature>
<dbReference type="RefSeq" id="WP_376754028.1">
    <property type="nucleotide sequence ID" value="NZ_CP124550.1"/>
</dbReference>
<evidence type="ECO:0000256" key="2">
    <source>
        <dbReference type="SAM" id="Phobius"/>
    </source>
</evidence>
<dbReference type="EMBL" id="CP124550">
    <property type="protein sequence ID" value="WIO45652.1"/>
    <property type="molecule type" value="Genomic_DNA"/>
</dbReference>
<reference evidence="3 4" key="1">
    <citation type="journal article" date="2023" name="Cell">
        <title>Genetic manipulation of Patescibacteria provides mechanistic insights into microbial dark matter and the epibiotic lifestyle.</title>
        <authorList>
            <person name="Wang Y."/>
            <person name="Gallagher L.A."/>
            <person name="Andrade P.A."/>
            <person name="Liu A."/>
            <person name="Humphreys I.R."/>
            <person name="Turkarslan S."/>
            <person name="Cutler K.J."/>
            <person name="Arrieta-Ortiz M.L."/>
            <person name="Li Y."/>
            <person name="Radey M.C."/>
            <person name="McLean J.S."/>
            <person name="Cong Q."/>
            <person name="Baker D."/>
            <person name="Baliga N.S."/>
            <person name="Peterson S.B."/>
            <person name="Mougous J.D."/>
        </authorList>
    </citation>
    <scope>NUCLEOTIDE SEQUENCE [LARGE SCALE GENOMIC DNA]</scope>
    <source>
        <strain evidence="3 4">ML1</strain>
    </source>
</reference>
<feature type="compositionally biased region" description="Basic and acidic residues" evidence="1">
    <location>
        <begin position="80"/>
        <end position="98"/>
    </location>
</feature>
<accession>A0ABY8WUT3</accession>
<sequence>MARNQIIIRRPASPDESDNDQNPIDDRYNNEFNDAIDHNGPSSLNDAENEQNNNDNQDSNDTANDLNDQENNNNQNNNTKNDKRSVADRERTPSERWKNNTSPASKDKDGKSHRARIRSTGIFIKKKNRVRVRSASTFIKKRSAAMLVVALLGIGGAVPFIGMSSLPMAILGNLDAKSLLQPLSAYLQDYYGFKFFGVDLSKKGSVAADGDTFAGLRDTEIEELKKNGVEFPEEGKKLKSGKIVYDKIVIDGKEITPSSFKQELRQNPGLRRKVIFQKGSYFKSAKSAATKKVKKLFKYSTNPDTVKGDTPEEKDKNIVKQSTEGVSGDDAKSTSTGAAEGESTTSEYDKAKADAEDVSGAMKENIDVAKEDPFNSSVVGSTDYGNPAASRLGAVDDISTATKNVGQKIFSYIDTLDIADAACTVYQVAYSATIIARTVALYNIVKYAIYIRSVFEQAKMGEDVSGDAMYLLNKLIKVDPSTGLSFDRSSFSQMLFNGSLTGEPSSITAIGGSLLATIYSGMHAFHAGIGDVFGGNAGTGRAWLKTGCALATNLGVQVGFTLGELALSVLTFGSSTAATGGAKAAAKAAFHFAKDTFKEQVIKKLSKEAISGFIKDQAARVGEKLAFKNLRRSSMKLLKTTSKELLKKPWNAIGLVAGLSGMFAMPFIVHALSGANIAGALNNGILYMDALGTGMQAWEMTNGIASGGTMATYSAATAYESTLKEYRDAYIADMKYDARNTPFDIKNPYSTLGSALFGMQKALGIANTTNFGSSIIATLGMPFRLFSNIATAASEPITQEEMGENSENPYFIENKISTQVMGSANVIFKKTHSFASIMEQIGPESSNPMIEYSGDDEETGEPKLSVKSGTALAEYADQCHNPERTEVDPEFQNDEGTNAYNFNKCAVGGSERDKNAELFSDAIAFINQVSPSDTSGSSSSSSSTSASLPNGTTQELAKQIIDNQNITFANVDGNDPHQQVQDTANGKAASPVALDTRLLQVIAALGKSHKIGISSLGRNINCEYSLHCKGEAVDLYTIDGVSTTGADANALTLLQEIVDNKLLPQGAGIGQSTCGGRESMNNTLIAAGYDPHSDSCNHLHLALRSTPDKAKTW</sequence>
<feature type="compositionally biased region" description="Polar residues" evidence="1">
    <location>
        <begin position="333"/>
        <end position="346"/>
    </location>
</feature>
<feature type="region of interest" description="Disordered" evidence="1">
    <location>
        <begin position="930"/>
        <end position="951"/>
    </location>
</feature>
<keyword evidence="4" id="KW-1185">Reference proteome</keyword>
<feature type="compositionally biased region" description="Low complexity" evidence="1">
    <location>
        <begin position="50"/>
        <end position="79"/>
    </location>
</feature>
<feature type="region of interest" description="Disordered" evidence="1">
    <location>
        <begin position="301"/>
        <end position="353"/>
    </location>
</feature>
<feature type="region of interest" description="Disordered" evidence="1">
    <location>
        <begin position="1"/>
        <end position="114"/>
    </location>
</feature>
<keyword evidence="2" id="KW-0812">Transmembrane</keyword>
<dbReference type="Proteomes" id="UP001177295">
    <property type="component" value="Chromosome"/>
</dbReference>
<proteinExistence type="predicted"/>
<name>A0ABY8WUT3_9BACT</name>
<keyword evidence="2" id="KW-0472">Membrane</keyword>
<feature type="compositionally biased region" description="Low complexity" evidence="1">
    <location>
        <begin position="930"/>
        <end position="947"/>
    </location>
</feature>
<protein>
    <submittedName>
        <fullName evidence="3">Uncharacterized protein</fullName>
    </submittedName>
</protein>
<evidence type="ECO:0000313" key="4">
    <source>
        <dbReference type="Proteomes" id="UP001177295"/>
    </source>
</evidence>
<keyword evidence="2" id="KW-1133">Transmembrane helix</keyword>
<evidence type="ECO:0000313" key="3">
    <source>
        <dbReference type="EMBL" id="WIO45652.1"/>
    </source>
</evidence>